<dbReference type="InterPro" id="IPR050882">
    <property type="entry name" value="Prepilin_peptidase/N-MTase"/>
</dbReference>
<keyword evidence="3" id="KW-0472">Membrane</keyword>
<feature type="transmembrane region" description="Helical" evidence="3">
    <location>
        <begin position="100"/>
        <end position="120"/>
    </location>
</feature>
<dbReference type="Gene3D" id="1.20.120.1220">
    <property type="match status" value="1"/>
</dbReference>
<dbReference type="Pfam" id="PF01478">
    <property type="entry name" value="Peptidase_A24"/>
    <property type="match status" value="1"/>
</dbReference>
<dbReference type="GO" id="GO:0006465">
    <property type="term" value="P:signal peptide processing"/>
    <property type="evidence" value="ECO:0007669"/>
    <property type="project" value="TreeGrafter"/>
</dbReference>
<proteinExistence type="inferred from homology"/>
<evidence type="ECO:0000313" key="6">
    <source>
        <dbReference type="Proteomes" id="UP000001812"/>
    </source>
</evidence>
<dbReference type="PRINTS" id="PR00864">
    <property type="entry name" value="PREPILNPTASE"/>
</dbReference>
<feature type="transmembrane region" description="Helical" evidence="3">
    <location>
        <begin position="141"/>
        <end position="160"/>
    </location>
</feature>
<gene>
    <name evidence="5" type="ORF">BURPS1710A_2227</name>
</gene>
<feature type="domain" description="Prepilin type IV endopeptidase peptidase" evidence="4">
    <location>
        <begin position="9"/>
        <end position="112"/>
    </location>
</feature>
<reference evidence="5 6" key="2">
    <citation type="submission" date="2009-05" db="EMBL/GenBank/DDBJ databases">
        <authorList>
            <person name="Harkins D.M."/>
            <person name="DeShazer D."/>
            <person name="Woods D.E."/>
            <person name="Brinkac L.M."/>
            <person name="Brown K.A."/>
            <person name="Hung G.C."/>
            <person name="Tuanyok A."/>
            <person name="Zhang B."/>
            <person name="Nierman W.C."/>
        </authorList>
    </citation>
    <scope>NUCLEOTIDE SEQUENCE [LARGE SCALE GENOMIC DNA]</scope>
    <source>
        <strain evidence="5 6">1710a</strain>
    </source>
</reference>
<keyword evidence="3" id="KW-0812">Transmembrane</keyword>
<feature type="transmembrane region" description="Helical" evidence="3">
    <location>
        <begin position="30"/>
        <end position="45"/>
    </location>
</feature>
<keyword evidence="3" id="KW-1133">Transmembrane helix</keyword>
<dbReference type="PANTHER" id="PTHR30487:SF0">
    <property type="entry name" value="PREPILIN LEADER PEPTIDASE_N-METHYLTRANSFERASE-RELATED"/>
    <property type="match status" value="1"/>
</dbReference>
<dbReference type="PANTHER" id="PTHR30487">
    <property type="entry name" value="TYPE 4 PREPILIN-LIKE PROTEINS LEADER PEPTIDE-PROCESSING ENZYME"/>
    <property type="match status" value="1"/>
</dbReference>
<dbReference type="InterPro" id="IPR014032">
    <property type="entry name" value="Peptidase_A24A_bac"/>
</dbReference>
<name>A0A0E1W5X2_BURPE</name>
<dbReference type="GO" id="GO:0004190">
    <property type="term" value="F:aspartic-type endopeptidase activity"/>
    <property type="evidence" value="ECO:0007669"/>
    <property type="project" value="InterPro"/>
</dbReference>
<dbReference type="GO" id="GO:0005886">
    <property type="term" value="C:plasma membrane"/>
    <property type="evidence" value="ECO:0007669"/>
    <property type="project" value="TreeGrafter"/>
</dbReference>
<evidence type="ECO:0000256" key="1">
    <source>
        <dbReference type="ARBA" id="ARBA00005801"/>
    </source>
</evidence>
<organism evidence="5 6">
    <name type="scientific">Burkholderia pseudomallei 1710a</name>
    <dbReference type="NCBI Taxonomy" id="320371"/>
    <lineage>
        <taxon>Bacteria</taxon>
        <taxon>Pseudomonadati</taxon>
        <taxon>Pseudomonadota</taxon>
        <taxon>Betaproteobacteria</taxon>
        <taxon>Burkholderiales</taxon>
        <taxon>Burkholderiaceae</taxon>
        <taxon>Burkholderia</taxon>
        <taxon>pseudomallei group</taxon>
    </lineage>
</organism>
<dbReference type="HOGENOM" id="CLU_057101_6_1_4"/>
<dbReference type="RefSeq" id="WP_004521660.1">
    <property type="nucleotide sequence ID" value="NZ_CM000832.1"/>
</dbReference>
<dbReference type="AlphaFoldDB" id="A0A0E1W5X2"/>
<sequence>MIHLFSIGFFFAWAAAVAIADCRDRRIPNELVLVGLAAVIIFTVCRQNPFGTTLSGALIGGAVGLVSLFPFFALRVMGAADVKVFAVLGAWCGLPALPRLWVVASVAAGVHALALMLLTRTPPGSLGRGGAPAFALGARRAAPYAAFLVAPAAAWLAYLIHTGGTR</sequence>
<evidence type="ECO:0000256" key="2">
    <source>
        <dbReference type="RuleBase" id="RU003793"/>
    </source>
</evidence>
<protein>
    <submittedName>
        <fullName evidence="5">Peptidase A24A, prepilin type IV</fullName>
    </submittedName>
</protein>
<reference evidence="6" key="1">
    <citation type="submission" date="2007-08" db="EMBL/GenBank/DDBJ databases">
        <title>Annotation of Burkholderia pseudomallei 1710a.</title>
        <authorList>
            <person name="Harkins D.M."/>
            <person name="DeShazer D."/>
            <person name="Woods D.E."/>
            <person name="Brinkac L.M."/>
            <person name="Brown K.A."/>
            <person name="Hung G.C."/>
            <person name="Tuanyok A."/>
            <person name="Zhang B."/>
            <person name="Nierman W.C."/>
        </authorList>
    </citation>
    <scope>NUCLEOTIDE SEQUENCE [LARGE SCALE GENOMIC DNA]</scope>
    <source>
        <strain evidence="6">1710a</strain>
    </source>
</reference>
<accession>A0A0E1W5X2</accession>
<feature type="transmembrane region" description="Helical" evidence="3">
    <location>
        <begin position="57"/>
        <end position="80"/>
    </location>
</feature>
<dbReference type="Proteomes" id="UP000001812">
    <property type="component" value="Chromosome I"/>
</dbReference>
<evidence type="ECO:0000256" key="3">
    <source>
        <dbReference type="SAM" id="Phobius"/>
    </source>
</evidence>
<evidence type="ECO:0000259" key="4">
    <source>
        <dbReference type="Pfam" id="PF01478"/>
    </source>
</evidence>
<comment type="similarity">
    <text evidence="1 2">Belongs to the peptidase A24 family.</text>
</comment>
<dbReference type="InterPro" id="IPR000045">
    <property type="entry name" value="Prepilin_IV_endopep_pep"/>
</dbReference>
<dbReference type="EMBL" id="CM000832">
    <property type="protein sequence ID" value="EET08620.1"/>
    <property type="molecule type" value="Genomic_DNA"/>
</dbReference>
<evidence type="ECO:0000313" key="5">
    <source>
        <dbReference type="EMBL" id="EET08620.1"/>
    </source>
</evidence>